<name>A0A6I3T2E6_9BURK</name>
<dbReference type="Gene3D" id="3.30.70.270">
    <property type="match status" value="1"/>
</dbReference>
<dbReference type="AlphaFoldDB" id="A0A6I3T2E6"/>
<dbReference type="InterPro" id="IPR000700">
    <property type="entry name" value="PAS-assoc_C"/>
</dbReference>
<dbReference type="InterPro" id="IPR043128">
    <property type="entry name" value="Rev_trsase/Diguanyl_cyclase"/>
</dbReference>
<protein>
    <submittedName>
        <fullName evidence="4">Diguanylate cyclase</fullName>
    </submittedName>
</protein>
<dbReference type="PROSITE" id="PS50112">
    <property type="entry name" value="PAS"/>
    <property type="match status" value="1"/>
</dbReference>
<feature type="domain" description="PAC" evidence="2">
    <location>
        <begin position="152"/>
        <end position="204"/>
    </location>
</feature>
<dbReference type="InterPro" id="IPR001610">
    <property type="entry name" value="PAC"/>
</dbReference>
<dbReference type="Pfam" id="PF13426">
    <property type="entry name" value="PAS_9"/>
    <property type="match status" value="1"/>
</dbReference>
<dbReference type="CDD" id="cd01949">
    <property type="entry name" value="GGDEF"/>
    <property type="match status" value="1"/>
</dbReference>
<evidence type="ECO:0000259" key="1">
    <source>
        <dbReference type="PROSITE" id="PS50112"/>
    </source>
</evidence>
<evidence type="ECO:0000313" key="5">
    <source>
        <dbReference type="Proteomes" id="UP000430634"/>
    </source>
</evidence>
<organism evidence="4 5">
    <name type="scientific">Pseudoduganella buxea</name>
    <dbReference type="NCBI Taxonomy" id="1949069"/>
    <lineage>
        <taxon>Bacteria</taxon>
        <taxon>Pseudomonadati</taxon>
        <taxon>Pseudomonadota</taxon>
        <taxon>Betaproteobacteria</taxon>
        <taxon>Burkholderiales</taxon>
        <taxon>Oxalobacteraceae</taxon>
        <taxon>Telluria group</taxon>
        <taxon>Pseudoduganella</taxon>
    </lineage>
</organism>
<feature type="domain" description="GGDEF" evidence="3">
    <location>
        <begin position="236"/>
        <end position="369"/>
    </location>
</feature>
<dbReference type="RefSeq" id="WP_155473009.1">
    <property type="nucleotide sequence ID" value="NZ_WNKZ01000100.1"/>
</dbReference>
<feature type="domain" description="PAS" evidence="1">
    <location>
        <begin position="79"/>
        <end position="123"/>
    </location>
</feature>
<dbReference type="Proteomes" id="UP000430634">
    <property type="component" value="Unassembled WGS sequence"/>
</dbReference>
<dbReference type="PROSITE" id="PS50887">
    <property type="entry name" value="GGDEF"/>
    <property type="match status" value="1"/>
</dbReference>
<dbReference type="Gene3D" id="3.30.450.20">
    <property type="entry name" value="PAS domain"/>
    <property type="match status" value="1"/>
</dbReference>
<dbReference type="SMART" id="SM00086">
    <property type="entry name" value="PAC"/>
    <property type="match status" value="1"/>
</dbReference>
<dbReference type="NCBIfam" id="TIGR00229">
    <property type="entry name" value="sensory_box"/>
    <property type="match status" value="1"/>
</dbReference>
<dbReference type="InterPro" id="IPR000014">
    <property type="entry name" value="PAS"/>
</dbReference>
<dbReference type="SUPFAM" id="SSF55785">
    <property type="entry name" value="PYP-like sensor domain (PAS domain)"/>
    <property type="match status" value="1"/>
</dbReference>
<accession>A0A6I3T2E6</accession>
<dbReference type="InterPro" id="IPR000160">
    <property type="entry name" value="GGDEF_dom"/>
</dbReference>
<dbReference type="InterPro" id="IPR035965">
    <property type="entry name" value="PAS-like_dom_sf"/>
</dbReference>
<dbReference type="SMART" id="SM00091">
    <property type="entry name" value="PAS"/>
    <property type="match status" value="1"/>
</dbReference>
<gene>
    <name evidence="4" type="ORF">GM672_23775</name>
</gene>
<comment type="caution">
    <text evidence="4">The sequence shown here is derived from an EMBL/GenBank/DDBJ whole genome shotgun (WGS) entry which is preliminary data.</text>
</comment>
<dbReference type="SMART" id="SM00267">
    <property type="entry name" value="GGDEF"/>
    <property type="match status" value="1"/>
</dbReference>
<dbReference type="SUPFAM" id="SSF55073">
    <property type="entry name" value="Nucleotide cyclase"/>
    <property type="match status" value="1"/>
</dbReference>
<dbReference type="PROSITE" id="PS50113">
    <property type="entry name" value="PAC"/>
    <property type="match status" value="1"/>
</dbReference>
<reference evidence="4 5" key="1">
    <citation type="submission" date="2019-11" db="EMBL/GenBank/DDBJ databases">
        <title>Type strains purchased from KCTC, JCM and DSMZ.</title>
        <authorList>
            <person name="Lu H."/>
        </authorList>
    </citation>
    <scope>NUCLEOTIDE SEQUENCE [LARGE SCALE GENOMIC DNA]</scope>
    <source>
        <strain evidence="4 5">KCTC 52429</strain>
    </source>
</reference>
<dbReference type="CDD" id="cd00130">
    <property type="entry name" value="PAS"/>
    <property type="match status" value="1"/>
</dbReference>
<evidence type="ECO:0000259" key="3">
    <source>
        <dbReference type="PROSITE" id="PS50887"/>
    </source>
</evidence>
<dbReference type="EMBL" id="WNKZ01000100">
    <property type="protein sequence ID" value="MTV55748.1"/>
    <property type="molecule type" value="Genomic_DNA"/>
</dbReference>
<evidence type="ECO:0000313" key="4">
    <source>
        <dbReference type="EMBL" id="MTV55748.1"/>
    </source>
</evidence>
<dbReference type="GO" id="GO:0003824">
    <property type="term" value="F:catalytic activity"/>
    <property type="evidence" value="ECO:0007669"/>
    <property type="project" value="UniProtKB-ARBA"/>
</dbReference>
<proteinExistence type="predicted"/>
<dbReference type="PANTHER" id="PTHR46663:SF3">
    <property type="entry name" value="SLL0267 PROTEIN"/>
    <property type="match status" value="1"/>
</dbReference>
<dbReference type="InterPro" id="IPR052163">
    <property type="entry name" value="DGC-Regulatory_Protein"/>
</dbReference>
<dbReference type="Pfam" id="PF00990">
    <property type="entry name" value="GGDEF"/>
    <property type="match status" value="1"/>
</dbReference>
<dbReference type="PANTHER" id="PTHR46663">
    <property type="entry name" value="DIGUANYLATE CYCLASE DGCT-RELATED"/>
    <property type="match status" value="1"/>
</dbReference>
<dbReference type="InterPro" id="IPR029787">
    <property type="entry name" value="Nucleotide_cyclase"/>
</dbReference>
<dbReference type="FunFam" id="3.30.70.270:FF:000001">
    <property type="entry name" value="Diguanylate cyclase domain protein"/>
    <property type="match status" value="1"/>
</dbReference>
<dbReference type="OrthoDB" id="8526884at2"/>
<dbReference type="NCBIfam" id="TIGR00254">
    <property type="entry name" value="GGDEF"/>
    <property type="match status" value="1"/>
</dbReference>
<evidence type="ECO:0000259" key="2">
    <source>
        <dbReference type="PROSITE" id="PS50113"/>
    </source>
</evidence>
<sequence length="373" mass="39630">MLHLAGVAVWGGGALTSGGLAWVLWRNTLLPLRRLAASVDGAGDPAPPIGAGHAWPRELAVLAERFAGMQAEQARANAQLRLAASVFEATAEGILIVSAGLRILEANRAFQRMSGYTRAELVGASPAILHSGRQDAQFYAAMWQGLRTDGHWRGQIWDRRRDGSLFAALLTISTVPAADGSLDHYVALFADITDLRRRQDEVERLAYFDPLTGVANRRLLHERLDAAVREAAVVGGTAAVCSIDLDAFKAVNDERGHDAGDAVLVAVAQRLTAAVRACDTVVRTGGDEFVIVLKGLVDEAEAHDIMRRALAALKEPVALPGTSVVVDASIGLACYPRDGLDGEALLRGSDRAMYRAKRLGRHRVAAGGGAGPC</sequence>